<dbReference type="GO" id="GO:0005886">
    <property type="term" value="C:plasma membrane"/>
    <property type="evidence" value="ECO:0007669"/>
    <property type="project" value="UniProtKB-ARBA"/>
</dbReference>
<evidence type="ECO:0000256" key="6">
    <source>
        <dbReference type="ARBA" id="ARBA00023136"/>
    </source>
</evidence>
<organism evidence="10 11">
    <name type="scientific">Penicillium decumbens</name>
    <dbReference type="NCBI Taxonomy" id="69771"/>
    <lineage>
        <taxon>Eukaryota</taxon>
        <taxon>Fungi</taxon>
        <taxon>Dikarya</taxon>
        <taxon>Ascomycota</taxon>
        <taxon>Pezizomycotina</taxon>
        <taxon>Eurotiomycetes</taxon>
        <taxon>Eurotiomycetidae</taxon>
        <taxon>Eurotiales</taxon>
        <taxon>Aspergillaceae</taxon>
        <taxon>Penicillium</taxon>
    </lineage>
</organism>
<dbReference type="InterPro" id="IPR018456">
    <property type="entry name" value="PTR2_symporter_CS"/>
</dbReference>
<comment type="subcellular location">
    <subcellularLocation>
        <location evidence="1 7">Membrane</location>
        <topology evidence="1 7">Multi-pass membrane protein</topology>
    </subcellularLocation>
</comment>
<evidence type="ECO:0000256" key="9">
    <source>
        <dbReference type="SAM" id="Phobius"/>
    </source>
</evidence>
<dbReference type="PANTHER" id="PTHR11654">
    <property type="entry name" value="OLIGOPEPTIDE TRANSPORTER-RELATED"/>
    <property type="match status" value="1"/>
</dbReference>
<evidence type="ECO:0000313" key="11">
    <source>
        <dbReference type="Proteomes" id="UP000191522"/>
    </source>
</evidence>
<evidence type="ECO:0000256" key="2">
    <source>
        <dbReference type="ARBA" id="ARBA00005982"/>
    </source>
</evidence>
<evidence type="ECO:0000313" key="10">
    <source>
        <dbReference type="EMBL" id="OQD70567.1"/>
    </source>
</evidence>
<dbReference type="AlphaFoldDB" id="A0A1V6P176"/>
<sequence>MAHAFNHSANSVEIKEAVGPPTTNTMEDEKSAGVGYTKPEKGLFSASYNTYIGDNDPTEDELHGPYALRRVSAPIPWAVYAVAFVELCERFSYYGTQVLYSNFVNHSLPLPYPKGPAGSHHNTGAGGGSSQGVSGALGKGVEIANGVNTFNSFWCYIVPLFSAYIADEHWGRYKTICWSVGIAIIGHIILVISAIPPVITNTNACFGVFMLGVIIMGLGTGGFKPNISALVVEQIPATNLKIRTLPSGERVVVDPTITQSRIYHYFYLFINIGALVGQIGMAYAEKYVGFWLAFLLPTIMFLTTPFVLWWRKNRYRQAPPQGSVTSKAARAFFYALSSRFSWNPVAFWKRTHDGTLWETVKPSNIPPPLRPHWMTFDDAWVDEVRRGFSACAVFCYYPLYWLAYGQLTNNLTAQAGTMTLHGVPNDVLNNLDPFALILFIPICDQFLYPALRKAGIQFTAIKKIFVGFMLATMAMVWSAVLQSYIYKTSPCGSRANNCYLSDGSVNPAPLNVWIQTGAYVLIAFSEIFASITALEYAYSKAPVNMRSLIQAISLFTNAISSAIAEALNPLSKDPLLIWNYGVFAVVAFIGGGLFILQFRNLDREEEALNNLPQGHVEADEKMADCGRFEAAEIGPVRG</sequence>
<protein>
    <recommendedName>
        <fullName evidence="12">Major facilitator superfamily (MFS) profile domain-containing protein</fullName>
    </recommendedName>
</protein>
<feature type="transmembrane region" description="Helical" evidence="9">
    <location>
        <begin position="290"/>
        <end position="310"/>
    </location>
</feature>
<evidence type="ECO:0000256" key="1">
    <source>
        <dbReference type="ARBA" id="ARBA00004141"/>
    </source>
</evidence>
<dbReference type="OrthoDB" id="8904098at2759"/>
<feature type="transmembrane region" description="Helical" evidence="9">
    <location>
        <begin position="265"/>
        <end position="284"/>
    </location>
</feature>
<keyword evidence="6 9" id="KW-0472">Membrane</keyword>
<dbReference type="SUPFAM" id="SSF103473">
    <property type="entry name" value="MFS general substrate transporter"/>
    <property type="match status" value="1"/>
</dbReference>
<keyword evidence="11" id="KW-1185">Reference proteome</keyword>
<feature type="transmembrane region" description="Helical" evidence="9">
    <location>
        <begin position="512"/>
        <end position="536"/>
    </location>
</feature>
<feature type="transmembrane region" description="Helical" evidence="9">
    <location>
        <begin position="434"/>
        <end position="451"/>
    </location>
</feature>
<name>A0A1V6P176_PENDC</name>
<evidence type="ECO:0000256" key="5">
    <source>
        <dbReference type="ARBA" id="ARBA00022989"/>
    </source>
</evidence>
<accession>A0A1V6P176</accession>
<dbReference type="InterPro" id="IPR000109">
    <property type="entry name" value="POT_fam"/>
</dbReference>
<keyword evidence="5 9" id="KW-1133">Transmembrane helix</keyword>
<dbReference type="InterPro" id="IPR036259">
    <property type="entry name" value="MFS_trans_sf"/>
</dbReference>
<keyword evidence="4 7" id="KW-0812">Transmembrane</keyword>
<dbReference type="FunFam" id="1.20.1250.20:FF:000085">
    <property type="entry name" value="MFS peptide transporter Ptr2"/>
    <property type="match status" value="1"/>
</dbReference>
<evidence type="ECO:0000256" key="4">
    <source>
        <dbReference type="ARBA" id="ARBA00022692"/>
    </source>
</evidence>
<dbReference type="PROSITE" id="PS01023">
    <property type="entry name" value="PTR2_2"/>
    <property type="match status" value="1"/>
</dbReference>
<dbReference type="GO" id="GO:0071916">
    <property type="term" value="F:dipeptide transmembrane transporter activity"/>
    <property type="evidence" value="ECO:0007669"/>
    <property type="project" value="UniProtKB-ARBA"/>
</dbReference>
<reference evidence="11" key="1">
    <citation type="journal article" date="2017" name="Nat. Microbiol.">
        <title>Global analysis of biosynthetic gene clusters reveals vast potential of secondary metabolite production in Penicillium species.</title>
        <authorList>
            <person name="Nielsen J.C."/>
            <person name="Grijseels S."/>
            <person name="Prigent S."/>
            <person name="Ji B."/>
            <person name="Dainat J."/>
            <person name="Nielsen K.F."/>
            <person name="Frisvad J.C."/>
            <person name="Workman M."/>
            <person name="Nielsen J."/>
        </authorList>
    </citation>
    <scope>NUCLEOTIDE SEQUENCE [LARGE SCALE GENOMIC DNA]</scope>
    <source>
        <strain evidence="11">IBT 11843</strain>
    </source>
</reference>
<gene>
    <name evidence="10" type="ORF">PENDEC_c022G03328</name>
</gene>
<feature type="transmembrane region" description="Helical" evidence="9">
    <location>
        <begin position="576"/>
        <end position="596"/>
    </location>
</feature>
<dbReference type="Gene3D" id="1.20.1250.20">
    <property type="entry name" value="MFS general substrate transporter like domains"/>
    <property type="match status" value="1"/>
</dbReference>
<feature type="transmembrane region" description="Helical" evidence="9">
    <location>
        <begin position="176"/>
        <end position="195"/>
    </location>
</feature>
<comment type="caution">
    <text evidence="10">The sequence shown here is derived from an EMBL/GenBank/DDBJ whole genome shotgun (WGS) entry which is preliminary data.</text>
</comment>
<evidence type="ECO:0000256" key="8">
    <source>
        <dbReference type="SAM" id="MobiDB-lite"/>
    </source>
</evidence>
<feature type="transmembrane region" description="Helical" evidence="9">
    <location>
        <begin position="463"/>
        <end position="485"/>
    </location>
</feature>
<dbReference type="Pfam" id="PF00854">
    <property type="entry name" value="PTR2"/>
    <property type="match status" value="1"/>
</dbReference>
<comment type="similarity">
    <text evidence="2 7">Belongs to the major facilitator superfamily. Proton-dependent oligopeptide transporter (POT/PTR) (TC 2.A.17) family.</text>
</comment>
<proteinExistence type="inferred from homology"/>
<feature type="region of interest" description="Disordered" evidence="8">
    <location>
        <begin position="1"/>
        <end position="34"/>
    </location>
</feature>
<dbReference type="EMBL" id="MDYL01000022">
    <property type="protein sequence ID" value="OQD70567.1"/>
    <property type="molecule type" value="Genomic_DNA"/>
</dbReference>
<keyword evidence="3 7" id="KW-0813">Transport</keyword>
<evidence type="ECO:0008006" key="12">
    <source>
        <dbReference type="Google" id="ProtNLM"/>
    </source>
</evidence>
<evidence type="ECO:0000256" key="3">
    <source>
        <dbReference type="ARBA" id="ARBA00022448"/>
    </source>
</evidence>
<dbReference type="Proteomes" id="UP000191522">
    <property type="component" value="Unassembled WGS sequence"/>
</dbReference>
<feature type="transmembrane region" description="Helical" evidence="9">
    <location>
        <begin position="548"/>
        <end position="564"/>
    </location>
</feature>
<evidence type="ECO:0000256" key="7">
    <source>
        <dbReference type="RuleBase" id="RU003755"/>
    </source>
</evidence>